<feature type="transmembrane region" description="Helical" evidence="3">
    <location>
        <begin position="240"/>
        <end position="263"/>
    </location>
</feature>
<keyword evidence="3" id="KW-0812">Transmembrane</keyword>
<sequence length="318" mass="35328">MLAHSFAWTLVGAALSLANSPNVTTLWGGCPGIIMQPTDMSFCIQNEVGALSTVPRMGPAIDLSARGIQMVQSLPSEPTSLDLSKNAIRDIPTFDRTNPSTLQTLNLSWNAMTQDSRLELPSTLKTLDLSYNRISKLFRWAPLSTMPSLTRLILKGNQLSMIRETSFPPTLKELDVTNNPIVSFDMNPATYRLLTQPDFVLKMDKLPADVVTSCVGTPTLLPGTSTYVCVYDGAHDEISAMAFAFLSKYAAVVMCVFVLAFVIRRYRQSRNQDQELYPRDTYLSSNCNQFDDVPVQYRESVTGQEPVIATEDVTRRHV</sequence>
<dbReference type="AlphaFoldDB" id="A0A485L879"/>
<evidence type="ECO:0000256" key="3">
    <source>
        <dbReference type="SAM" id="Phobius"/>
    </source>
</evidence>
<reference evidence="5" key="2">
    <citation type="submission" date="2019-06" db="EMBL/GenBank/DDBJ databases">
        <title>Genomics analysis of Aphanomyces spp. identifies a new class of oomycete effector associated with host adaptation.</title>
        <authorList>
            <person name="Gaulin E."/>
        </authorList>
    </citation>
    <scope>NUCLEOTIDE SEQUENCE</scope>
    <source>
        <strain evidence="5">CBS 578.67</strain>
    </source>
</reference>
<gene>
    <name evidence="6" type="primary">Aste57867_17624</name>
    <name evidence="5" type="ORF">As57867_017564</name>
    <name evidence="6" type="ORF">ASTE57867_17624</name>
</gene>
<dbReference type="InterPro" id="IPR032675">
    <property type="entry name" value="LRR_dom_sf"/>
</dbReference>
<evidence type="ECO:0000256" key="1">
    <source>
        <dbReference type="ARBA" id="ARBA00022614"/>
    </source>
</evidence>
<dbReference type="OrthoDB" id="71280at2759"/>
<dbReference type="PANTHER" id="PTHR45617">
    <property type="entry name" value="LEUCINE RICH REPEAT FAMILY PROTEIN"/>
    <property type="match status" value="1"/>
</dbReference>
<dbReference type="SUPFAM" id="SSF52075">
    <property type="entry name" value="Outer arm dynein light chain 1"/>
    <property type="match status" value="1"/>
</dbReference>
<keyword evidence="3" id="KW-1133">Transmembrane helix</keyword>
<dbReference type="InterPro" id="IPR001611">
    <property type="entry name" value="Leu-rich_rpt"/>
</dbReference>
<feature type="signal peptide" evidence="4">
    <location>
        <begin position="1"/>
        <end position="18"/>
    </location>
</feature>
<proteinExistence type="predicted"/>
<evidence type="ECO:0000256" key="2">
    <source>
        <dbReference type="ARBA" id="ARBA00022737"/>
    </source>
</evidence>
<name>A0A485L879_9STRA</name>
<dbReference type="Gene3D" id="3.80.10.10">
    <property type="entry name" value="Ribonuclease Inhibitor"/>
    <property type="match status" value="1"/>
</dbReference>
<protein>
    <submittedName>
        <fullName evidence="6">Aste57867_17624 protein</fullName>
    </submittedName>
</protein>
<accession>A0A485L879</accession>
<dbReference type="Pfam" id="PF13516">
    <property type="entry name" value="LRR_6"/>
    <property type="match status" value="2"/>
</dbReference>
<evidence type="ECO:0000313" key="7">
    <source>
        <dbReference type="Proteomes" id="UP000332933"/>
    </source>
</evidence>
<keyword evidence="4" id="KW-0732">Signal</keyword>
<organism evidence="6 7">
    <name type="scientific">Aphanomyces stellatus</name>
    <dbReference type="NCBI Taxonomy" id="120398"/>
    <lineage>
        <taxon>Eukaryota</taxon>
        <taxon>Sar</taxon>
        <taxon>Stramenopiles</taxon>
        <taxon>Oomycota</taxon>
        <taxon>Saprolegniomycetes</taxon>
        <taxon>Saprolegniales</taxon>
        <taxon>Verrucalvaceae</taxon>
        <taxon>Aphanomyces</taxon>
    </lineage>
</organism>
<dbReference type="Proteomes" id="UP000332933">
    <property type="component" value="Unassembled WGS sequence"/>
</dbReference>
<dbReference type="EMBL" id="CAADRA010006229">
    <property type="protein sequence ID" value="VFT94375.1"/>
    <property type="molecule type" value="Genomic_DNA"/>
</dbReference>
<keyword evidence="3" id="KW-0472">Membrane</keyword>
<evidence type="ECO:0000313" key="5">
    <source>
        <dbReference type="EMBL" id="KAF0691086.1"/>
    </source>
</evidence>
<reference evidence="6 7" key="1">
    <citation type="submission" date="2019-03" db="EMBL/GenBank/DDBJ databases">
        <authorList>
            <person name="Gaulin E."/>
            <person name="Dumas B."/>
        </authorList>
    </citation>
    <scope>NUCLEOTIDE SEQUENCE [LARGE SCALE GENOMIC DNA]</scope>
    <source>
        <strain evidence="6">CBS 568.67</strain>
    </source>
</reference>
<keyword evidence="1" id="KW-0433">Leucine-rich repeat</keyword>
<dbReference type="EMBL" id="VJMH01006208">
    <property type="protein sequence ID" value="KAF0691086.1"/>
    <property type="molecule type" value="Genomic_DNA"/>
</dbReference>
<feature type="chain" id="PRO_5036355554" evidence="4">
    <location>
        <begin position="19"/>
        <end position="318"/>
    </location>
</feature>
<dbReference type="PROSITE" id="PS51450">
    <property type="entry name" value="LRR"/>
    <property type="match status" value="1"/>
</dbReference>
<keyword evidence="2" id="KW-0677">Repeat</keyword>
<keyword evidence="7" id="KW-1185">Reference proteome</keyword>
<evidence type="ECO:0000256" key="4">
    <source>
        <dbReference type="SAM" id="SignalP"/>
    </source>
</evidence>
<evidence type="ECO:0000313" key="6">
    <source>
        <dbReference type="EMBL" id="VFT94375.1"/>
    </source>
</evidence>